<feature type="chain" id="PRO_5045762151" evidence="3">
    <location>
        <begin position="24"/>
        <end position="363"/>
    </location>
</feature>
<evidence type="ECO:0000256" key="1">
    <source>
        <dbReference type="ARBA" id="ARBA00022531"/>
    </source>
</evidence>
<protein>
    <submittedName>
        <fullName evidence="5">YCF48-related protein</fullName>
    </submittedName>
</protein>
<proteinExistence type="predicted"/>
<dbReference type="InterPro" id="IPR028203">
    <property type="entry name" value="PSII_CF48-like_dom"/>
</dbReference>
<name>A0ABT8DZG0_9BURK</name>
<organism evidence="5 6">
    <name type="scientific">Roseateles violae</name>
    <dbReference type="NCBI Taxonomy" id="3058042"/>
    <lineage>
        <taxon>Bacteria</taxon>
        <taxon>Pseudomonadati</taxon>
        <taxon>Pseudomonadota</taxon>
        <taxon>Betaproteobacteria</taxon>
        <taxon>Burkholderiales</taxon>
        <taxon>Sphaerotilaceae</taxon>
        <taxon>Roseateles</taxon>
    </lineage>
</organism>
<dbReference type="EMBL" id="JAUHHC010000006">
    <property type="protein sequence ID" value="MDN3922949.1"/>
    <property type="molecule type" value="Genomic_DNA"/>
</dbReference>
<feature type="domain" description="Photosynthesis system II assembly factor Ycf48/Hcf136-like" evidence="4">
    <location>
        <begin position="169"/>
        <end position="318"/>
    </location>
</feature>
<keyword evidence="1" id="KW-0602">Photosynthesis</keyword>
<evidence type="ECO:0000256" key="3">
    <source>
        <dbReference type="SAM" id="SignalP"/>
    </source>
</evidence>
<feature type="signal peptide" evidence="3">
    <location>
        <begin position="1"/>
        <end position="23"/>
    </location>
</feature>
<dbReference type="Gene3D" id="2.130.10.10">
    <property type="entry name" value="YVTN repeat-like/Quinoprotein amine dehydrogenase"/>
    <property type="match status" value="1"/>
</dbReference>
<reference evidence="5 6" key="1">
    <citation type="submission" date="2023-06" db="EMBL/GenBank/DDBJ databases">
        <title>Pelomonas sp. PFR6 16S ribosomal RNA gene Genome sequencing and assembly.</title>
        <authorList>
            <person name="Woo H."/>
        </authorList>
    </citation>
    <scope>NUCLEOTIDE SEQUENCE [LARGE SCALE GENOMIC DNA]</scope>
    <source>
        <strain evidence="5 6">PFR6</strain>
    </source>
</reference>
<dbReference type="PANTHER" id="PTHR47199">
    <property type="entry name" value="PHOTOSYSTEM II STABILITY/ASSEMBLY FACTOR HCF136, CHLOROPLASTIC"/>
    <property type="match status" value="1"/>
</dbReference>
<dbReference type="Proteomes" id="UP001228044">
    <property type="component" value="Unassembled WGS sequence"/>
</dbReference>
<evidence type="ECO:0000256" key="2">
    <source>
        <dbReference type="ARBA" id="ARBA00023276"/>
    </source>
</evidence>
<evidence type="ECO:0000259" key="4">
    <source>
        <dbReference type="Pfam" id="PF14870"/>
    </source>
</evidence>
<dbReference type="Pfam" id="PF14870">
    <property type="entry name" value="PSII_BNR"/>
    <property type="match status" value="2"/>
</dbReference>
<dbReference type="RefSeq" id="WP_290361255.1">
    <property type="nucleotide sequence ID" value="NZ_JAUHHC010000006.1"/>
</dbReference>
<evidence type="ECO:0000313" key="6">
    <source>
        <dbReference type="Proteomes" id="UP001228044"/>
    </source>
</evidence>
<keyword evidence="2" id="KW-0604">Photosystem II</keyword>
<feature type="domain" description="Photosynthesis system II assembly factor Ycf48/Hcf136-like" evidence="4">
    <location>
        <begin position="77"/>
        <end position="122"/>
    </location>
</feature>
<comment type="caution">
    <text evidence="5">The sequence shown here is derived from an EMBL/GenBank/DDBJ whole genome shotgun (WGS) entry which is preliminary data.</text>
</comment>
<keyword evidence="6" id="KW-1185">Reference proteome</keyword>
<evidence type="ECO:0000313" key="5">
    <source>
        <dbReference type="EMBL" id="MDN3922949.1"/>
    </source>
</evidence>
<sequence length="363" mass="38187">MKRSFVHRSLGLLSLGVALAALAAGDNKSGFRDVLDTPAQQSALAPRAPLSGLAQAGERIVAAGQRGHILWTDDAGAHWQQAQVPVSSDLLALSFPTPQQGWAVGHDGVILASSDAGKTWTRQLDGRQLGAQMVAFYEKRLAESPKEAEQRALEAALAEAKRFAAQGAETPLLDVWFADARQGYAVGAFGLFLQTRDGGQHWEPLQHLVENPKALHLYAVRGIAGSVYAVGEQGLALKLDPASGRFEALNMPYQGTLFGINGDAGLLLVHGLRGNALRSIDGGRSWTAVPSGLQVGLTASARAADGSWLLASQSGHVLASRDQAQSFQPLKLERMMPASALIGAGPRGLVMVGPRGAQAIPLP</sequence>
<dbReference type="SUPFAM" id="SSF110296">
    <property type="entry name" value="Oligoxyloglucan reducing end-specific cellobiohydrolase"/>
    <property type="match status" value="1"/>
</dbReference>
<keyword evidence="3" id="KW-0732">Signal</keyword>
<accession>A0ABT8DZG0</accession>
<dbReference type="InterPro" id="IPR015943">
    <property type="entry name" value="WD40/YVTN_repeat-like_dom_sf"/>
</dbReference>
<dbReference type="PANTHER" id="PTHR47199:SF2">
    <property type="entry name" value="PHOTOSYSTEM II STABILITY_ASSEMBLY FACTOR HCF136, CHLOROPLASTIC"/>
    <property type="match status" value="1"/>
</dbReference>
<gene>
    <name evidence="5" type="ORF">QWJ38_21870</name>
</gene>